<dbReference type="GO" id="GO:0016787">
    <property type="term" value="F:hydrolase activity"/>
    <property type="evidence" value="ECO:0007669"/>
    <property type="project" value="UniProtKB-KW"/>
</dbReference>
<dbReference type="InterPro" id="IPR013094">
    <property type="entry name" value="AB_hydrolase_3"/>
</dbReference>
<dbReference type="PANTHER" id="PTHR48081:SF8">
    <property type="entry name" value="ALPHA_BETA HYDROLASE FOLD-3 DOMAIN-CONTAINING PROTEIN-RELATED"/>
    <property type="match status" value="1"/>
</dbReference>
<evidence type="ECO:0000313" key="4">
    <source>
        <dbReference type="Proteomes" id="UP001500888"/>
    </source>
</evidence>
<dbReference type="EMBL" id="BAAAZR010000032">
    <property type="protein sequence ID" value="GAA3832976.1"/>
    <property type="molecule type" value="Genomic_DNA"/>
</dbReference>
<evidence type="ECO:0000256" key="1">
    <source>
        <dbReference type="ARBA" id="ARBA00022801"/>
    </source>
</evidence>
<dbReference type="InterPro" id="IPR050300">
    <property type="entry name" value="GDXG_lipolytic_enzyme"/>
</dbReference>
<comment type="caution">
    <text evidence="3">The sequence shown here is derived from an EMBL/GenBank/DDBJ whole genome shotgun (WGS) entry which is preliminary data.</text>
</comment>
<dbReference type="PANTHER" id="PTHR48081">
    <property type="entry name" value="AB HYDROLASE SUPERFAMILY PROTEIN C4A8.06C"/>
    <property type="match status" value="1"/>
</dbReference>
<dbReference type="Pfam" id="PF07859">
    <property type="entry name" value="Abhydrolase_3"/>
    <property type="match status" value="1"/>
</dbReference>
<reference evidence="4" key="1">
    <citation type="journal article" date="2019" name="Int. J. Syst. Evol. Microbiol.">
        <title>The Global Catalogue of Microorganisms (GCM) 10K type strain sequencing project: providing services to taxonomists for standard genome sequencing and annotation.</title>
        <authorList>
            <consortium name="The Broad Institute Genomics Platform"/>
            <consortium name="The Broad Institute Genome Sequencing Center for Infectious Disease"/>
            <person name="Wu L."/>
            <person name="Ma J."/>
        </authorList>
    </citation>
    <scope>NUCLEOTIDE SEQUENCE [LARGE SCALE GENOMIC DNA]</scope>
    <source>
        <strain evidence="4">JCM 16908</strain>
    </source>
</reference>
<keyword evidence="4" id="KW-1185">Reference proteome</keyword>
<dbReference type="Gene3D" id="3.40.50.1820">
    <property type="entry name" value="alpha/beta hydrolase"/>
    <property type="match status" value="1"/>
</dbReference>
<dbReference type="RefSeq" id="WP_344948436.1">
    <property type="nucleotide sequence ID" value="NZ_BAAAZR010000032.1"/>
</dbReference>
<protein>
    <submittedName>
        <fullName evidence="3">Alpha/beta hydrolase</fullName>
    </submittedName>
</protein>
<accession>A0ABP7J3N9</accession>
<evidence type="ECO:0000313" key="3">
    <source>
        <dbReference type="EMBL" id="GAA3832976.1"/>
    </source>
</evidence>
<organism evidence="3 4">
    <name type="scientific">Sphaerisporangium flaviroseum</name>
    <dbReference type="NCBI Taxonomy" id="509199"/>
    <lineage>
        <taxon>Bacteria</taxon>
        <taxon>Bacillati</taxon>
        <taxon>Actinomycetota</taxon>
        <taxon>Actinomycetes</taxon>
        <taxon>Streptosporangiales</taxon>
        <taxon>Streptosporangiaceae</taxon>
        <taxon>Sphaerisporangium</taxon>
    </lineage>
</organism>
<feature type="domain" description="Alpha/beta hydrolase fold-3" evidence="2">
    <location>
        <begin position="89"/>
        <end position="295"/>
    </location>
</feature>
<dbReference type="SUPFAM" id="SSF53474">
    <property type="entry name" value="alpha/beta-Hydrolases"/>
    <property type="match status" value="1"/>
</dbReference>
<evidence type="ECO:0000259" key="2">
    <source>
        <dbReference type="Pfam" id="PF07859"/>
    </source>
</evidence>
<gene>
    <name evidence="3" type="ORF">GCM10022226_62810</name>
</gene>
<sequence>MPLHPNIDPELAARLEHVFIPPVDFARLSPADLPGLRRQMAEAFAAMPPATVPGVVTEDRWVAGPDGDPDIRVRVHRPAERPGPLPCLYWMHGGGMILGLPEMDDACMAGYVTEVGCVVVSVEYRLAPEHPHPAPVEDCYAGLVWTVKNAEELGVDPDRVAVGGASAGGGLAAGTALLARDRGGPAVVYQLLVGPMLDDRGVTPSSREFEEAVTWNRAANGFGWTALLGEAMGAEGVSPYAAPARATDLSGLPPAYIEVGELEVFRDECADYARRLVQAGVSTEFHLYPGAFHGFDALIPDAQLSRRAVAGRVAALRRALAC</sequence>
<proteinExistence type="predicted"/>
<dbReference type="InterPro" id="IPR029058">
    <property type="entry name" value="AB_hydrolase_fold"/>
</dbReference>
<name>A0ABP7J3N9_9ACTN</name>
<dbReference type="Proteomes" id="UP001500888">
    <property type="component" value="Unassembled WGS sequence"/>
</dbReference>
<keyword evidence="1 3" id="KW-0378">Hydrolase</keyword>